<dbReference type="RefSeq" id="WP_090408624.1">
    <property type="nucleotide sequence ID" value="NZ_FNDQ01000012.1"/>
</dbReference>
<feature type="binding site" evidence="12">
    <location>
        <position position="168"/>
    </location>
    <ligand>
        <name>pyridoxal 5'-phosphate</name>
        <dbReference type="ChEBI" id="CHEBI:597326"/>
    </ligand>
</feature>
<feature type="modified residue" description="N6-(pyridoxal phosphate)lysine" evidence="12">
    <location>
        <position position="192"/>
    </location>
</feature>
<evidence type="ECO:0000256" key="10">
    <source>
        <dbReference type="ARBA" id="ARBA00047630"/>
    </source>
</evidence>
<feature type="binding site" evidence="12">
    <location>
        <position position="42"/>
    </location>
    <ligand>
        <name>L-glutamate</name>
        <dbReference type="ChEBI" id="CHEBI:29985"/>
    </ligand>
</feature>
<feature type="binding site" evidence="12">
    <location>
        <position position="191"/>
    </location>
    <ligand>
        <name>pyridoxal 5'-phosphate</name>
        <dbReference type="ChEBI" id="CHEBI:597326"/>
    </ligand>
</feature>
<dbReference type="Proteomes" id="UP000243588">
    <property type="component" value="Unassembled WGS sequence"/>
</dbReference>
<evidence type="ECO:0000256" key="12">
    <source>
        <dbReference type="HAMAP-Rule" id="MF_00160"/>
    </source>
</evidence>
<evidence type="ECO:0000256" key="6">
    <source>
        <dbReference type="ARBA" id="ARBA00022679"/>
    </source>
</evidence>
<dbReference type="FunFam" id="3.40.640.10:FF:000010">
    <property type="entry name" value="Phosphoserine aminotransferase"/>
    <property type="match status" value="1"/>
</dbReference>
<evidence type="ECO:0000256" key="9">
    <source>
        <dbReference type="ARBA" id="ARBA00023299"/>
    </source>
</evidence>
<keyword evidence="5 12" id="KW-0028">Amino-acid biosynthesis</keyword>
<keyword evidence="7 12" id="KW-0663">Pyridoxal phosphate</keyword>
<dbReference type="Gene3D" id="3.40.640.10">
    <property type="entry name" value="Type I PLP-dependent aspartate aminotransferase-like (Major domain)"/>
    <property type="match status" value="1"/>
</dbReference>
<dbReference type="UniPathway" id="UPA00135">
    <property type="reaction ID" value="UER00197"/>
</dbReference>
<comment type="similarity">
    <text evidence="3 12">Belongs to the class-V pyridoxal-phosphate-dependent aminotransferase family. SerC subfamily.</text>
</comment>
<dbReference type="InterPro" id="IPR015424">
    <property type="entry name" value="PyrdxlP-dep_Trfase"/>
</dbReference>
<comment type="subcellular location">
    <subcellularLocation>
        <location evidence="12">Cytoplasm</location>
    </subcellularLocation>
</comment>
<keyword evidence="6 12" id="KW-0808">Transferase</keyword>
<protein>
    <recommendedName>
        <fullName evidence="12">Phosphoserine aminotransferase</fullName>
        <ecNumber evidence="12">2.6.1.52</ecNumber>
    </recommendedName>
    <alternativeName>
        <fullName evidence="12">Phosphohydroxythreonine aminotransferase</fullName>
        <shortName evidence="12">PSAT</shortName>
    </alternativeName>
</protein>
<dbReference type="GO" id="GO:0004648">
    <property type="term" value="F:O-phospho-L-serine:2-oxoglutarate aminotransferase activity"/>
    <property type="evidence" value="ECO:0007669"/>
    <property type="project" value="UniProtKB-UniRule"/>
</dbReference>
<dbReference type="InterPro" id="IPR020578">
    <property type="entry name" value="Aminotrans_V_PyrdxlP_BS"/>
</dbReference>
<feature type="binding site" evidence="12">
    <location>
        <position position="101"/>
    </location>
    <ligand>
        <name>pyridoxal 5'-phosphate</name>
        <dbReference type="ChEBI" id="CHEBI:597326"/>
    </ligand>
</feature>
<feature type="binding site" evidence="12">
    <location>
        <position position="149"/>
    </location>
    <ligand>
        <name>pyridoxal 5'-phosphate</name>
        <dbReference type="ChEBI" id="CHEBI:597326"/>
    </ligand>
</feature>
<keyword evidence="15" id="KW-1185">Reference proteome</keyword>
<dbReference type="InterPro" id="IPR015422">
    <property type="entry name" value="PyrdxlP-dep_Trfase_small"/>
</dbReference>
<comment type="pathway">
    <text evidence="2 12">Amino-acid biosynthesis; L-serine biosynthesis; L-serine from 3-phospho-D-glycerate: step 2/3.</text>
</comment>
<gene>
    <name evidence="12" type="primary">serC</name>
    <name evidence="14" type="ORF">SAMN05421818_11217</name>
</gene>
<dbReference type="GO" id="GO:0005737">
    <property type="term" value="C:cytoplasm"/>
    <property type="evidence" value="ECO:0007669"/>
    <property type="project" value="UniProtKB-SubCell"/>
</dbReference>
<keyword evidence="4 12" id="KW-0032">Aminotransferase</keyword>
<dbReference type="GO" id="GO:0006564">
    <property type="term" value="P:L-serine biosynthetic process"/>
    <property type="evidence" value="ECO:0007669"/>
    <property type="project" value="UniProtKB-UniRule"/>
</dbReference>
<evidence type="ECO:0000256" key="1">
    <source>
        <dbReference type="ARBA" id="ARBA00004915"/>
    </source>
</evidence>
<dbReference type="PROSITE" id="PS00595">
    <property type="entry name" value="AA_TRANSFER_CLASS_5"/>
    <property type="match status" value="1"/>
</dbReference>
<dbReference type="NCBIfam" id="NF003764">
    <property type="entry name" value="PRK05355.1"/>
    <property type="match status" value="1"/>
</dbReference>
<evidence type="ECO:0000259" key="13">
    <source>
        <dbReference type="Pfam" id="PF00266"/>
    </source>
</evidence>
<comment type="caution">
    <text evidence="12">Lacks conserved residue(s) required for the propagation of feature annotation.</text>
</comment>
<dbReference type="FunFam" id="3.90.1150.10:FF:000006">
    <property type="entry name" value="Phosphoserine aminotransferase"/>
    <property type="match status" value="1"/>
</dbReference>
<comment type="catalytic activity">
    <reaction evidence="11 12">
        <text>O-phospho-L-serine + 2-oxoglutarate = 3-phosphooxypyruvate + L-glutamate</text>
        <dbReference type="Rhea" id="RHEA:14329"/>
        <dbReference type="ChEBI" id="CHEBI:16810"/>
        <dbReference type="ChEBI" id="CHEBI:18110"/>
        <dbReference type="ChEBI" id="CHEBI:29985"/>
        <dbReference type="ChEBI" id="CHEBI:57524"/>
        <dbReference type="EC" id="2.6.1.52"/>
    </reaction>
</comment>
<evidence type="ECO:0000256" key="5">
    <source>
        <dbReference type="ARBA" id="ARBA00022605"/>
    </source>
</evidence>
<dbReference type="SUPFAM" id="SSF53383">
    <property type="entry name" value="PLP-dependent transferases"/>
    <property type="match status" value="1"/>
</dbReference>
<feature type="binding site" evidence="12">
    <location>
        <begin position="77"/>
        <end position="78"/>
    </location>
    <ligand>
        <name>pyridoxal 5'-phosphate</name>
        <dbReference type="ChEBI" id="CHEBI:597326"/>
    </ligand>
</feature>
<comment type="catalytic activity">
    <reaction evidence="10 12">
        <text>4-(phosphooxy)-L-threonine + 2-oxoglutarate = (R)-3-hydroxy-2-oxo-4-phosphooxybutanoate + L-glutamate</text>
        <dbReference type="Rhea" id="RHEA:16573"/>
        <dbReference type="ChEBI" id="CHEBI:16810"/>
        <dbReference type="ChEBI" id="CHEBI:29985"/>
        <dbReference type="ChEBI" id="CHEBI:58452"/>
        <dbReference type="ChEBI" id="CHEBI:58538"/>
        <dbReference type="EC" id="2.6.1.52"/>
    </reaction>
</comment>
<comment type="subunit">
    <text evidence="12">Homodimer.</text>
</comment>
<dbReference type="GO" id="GO:0030170">
    <property type="term" value="F:pyridoxal phosphate binding"/>
    <property type="evidence" value="ECO:0007669"/>
    <property type="project" value="UniProtKB-UniRule"/>
</dbReference>
<name>A0A1G8EQK6_9FLAO</name>
<evidence type="ECO:0000313" key="15">
    <source>
        <dbReference type="Proteomes" id="UP000243588"/>
    </source>
</evidence>
<sequence length="355" mass="39231">MKKVHNFSAGPCLLPTTVYEQAAEAVQNFNGSGMSILSISHRSKEFIAVLEEAKALALSLLGLENKGYTALFLQGGASMEFMRIPYNLLAHRAGYINTGTWATKALEQATQFGEVDLIASSEDQKFTYIPKDIIVPTGLDYLHFTSNNTIYGTQFNAVPKADCPMVCDMSSDIYSREFDYDKIDVIYAGAQKNIGPAGLSVVLIKEEVLGKTSRSIPNMLNYQEHINKGSLYHTANVFAIYTSLLNFRWLHNLGGVSAIEKVNNQKAALLYKAIDDCDFINGIAKVDSRSKMNVTFDFVEEKMAPLFDALCQDTKIMNIKGHRSVGGYRASLYNALPLESVEVLVSVLQQMNSLV</sequence>
<organism evidence="14 15">
    <name type="scientific">Myroides phaeus</name>
    <dbReference type="NCBI Taxonomy" id="702745"/>
    <lineage>
        <taxon>Bacteria</taxon>
        <taxon>Pseudomonadati</taxon>
        <taxon>Bacteroidota</taxon>
        <taxon>Flavobacteriia</taxon>
        <taxon>Flavobacteriales</taxon>
        <taxon>Flavobacteriaceae</taxon>
        <taxon>Myroides</taxon>
    </lineage>
</organism>
<evidence type="ECO:0000256" key="4">
    <source>
        <dbReference type="ARBA" id="ARBA00022576"/>
    </source>
</evidence>
<dbReference type="HAMAP" id="MF_00160">
    <property type="entry name" value="SerC_aminotrans_5"/>
    <property type="match status" value="1"/>
</dbReference>
<evidence type="ECO:0000256" key="3">
    <source>
        <dbReference type="ARBA" id="ARBA00006904"/>
    </source>
</evidence>
<dbReference type="GO" id="GO:0008615">
    <property type="term" value="P:pyridoxine biosynthetic process"/>
    <property type="evidence" value="ECO:0007669"/>
    <property type="project" value="UniProtKB-UniRule"/>
</dbReference>
<reference evidence="15" key="1">
    <citation type="submission" date="2016-10" db="EMBL/GenBank/DDBJ databases">
        <authorList>
            <person name="Varghese N."/>
            <person name="Submissions S."/>
        </authorList>
    </citation>
    <scope>NUCLEOTIDE SEQUENCE [LARGE SCALE GENOMIC DNA]</scope>
    <source>
        <strain evidence="15">DSM 23313</strain>
    </source>
</reference>
<dbReference type="EC" id="2.6.1.52" evidence="12"/>
<evidence type="ECO:0000256" key="2">
    <source>
        <dbReference type="ARBA" id="ARBA00005099"/>
    </source>
</evidence>
<evidence type="ECO:0000256" key="8">
    <source>
        <dbReference type="ARBA" id="ARBA00023096"/>
    </source>
</evidence>
<accession>A0A1G8EQK6</accession>
<evidence type="ECO:0000256" key="11">
    <source>
        <dbReference type="ARBA" id="ARBA00049007"/>
    </source>
</evidence>
<dbReference type="EMBL" id="FNDQ01000012">
    <property type="protein sequence ID" value="SDH72154.1"/>
    <property type="molecule type" value="Genomic_DNA"/>
</dbReference>
<dbReference type="PANTHER" id="PTHR43247">
    <property type="entry name" value="PHOSPHOSERINE AMINOTRANSFERASE"/>
    <property type="match status" value="1"/>
</dbReference>
<comment type="pathway">
    <text evidence="1 12">Cofactor biosynthesis; pyridoxine 5'-phosphate biosynthesis; pyridoxine 5'-phosphate from D-erythrose 4-phosphate: step 3/5.</text>
</comment>
<dbReference type="InterPro" id="IPR000192">
    <property type="entry name" value="Aminotrans_V_dom"/>
</dbReference>
<dbReference type="PIRSF" id="PIRSF000525">
    <property type="entry name" value="SerC"/>
    <property type="match status" value="1"/>
</dbReference>
<dbReference type="AlphaFoldDB" id="A0A1G8EQK6"/>
<evidence type="ECO:0000313" key="14">
    <source>
        <dbReference type="EMBL" id="SDH72154.1"/>
    </source>
</evidence>
<comment type="cofactor">
    <cofactor evidence="12">
        <name>pyridoxal 5'-phosphate</name>
        <dbReference type="ChEBI" id="CHEBI:597326"/>
    </cofactor>
    <text evidence="12">Binds 1 pyridoxal phosphate per subunit.</text>
</comment>
<keyword evidence="8 12" id="KW-0664">Pyridoxine biosynthesis</keyword>
<evidence type="ECO:0000256" key="7">
    <source>
        <dbReference type="ARBA" id="ARBA00022898"/>
    </source>
</evidence>
<dbReference type="STRING" id="702745.SAMN05421818_11217"/>
<feature type="domain" description="Aminotransferase class V" evidence="13">
    <location>
        <begin position="5"/>
        <end position="344"/>
    </location>
</feature>
<dbReference type="UniPathway" id="UPA00244">
    <property type="reaction ID" value="UER00311"/>
</dbReference>
<dbReference type="InterPro" id="IPR015421">
    <property type="entry name" value="PyrdxlP-dep_Trfase_major"/>
</dbReference>
<comment type="function">
    <text evidence="12">Catalyzes the reversible conversion of 3-phosphohydroxypyruvate to phosphoserine and of 3-hydroxy-2-oxo-4-phosphonooxybutanoate to phosphohydroxythreonine.</text>
</comment>
<keyword evidence="9 12" id="KW-0718">Serine biosynthesis</keyword>
<dbReference type="Pfam" id="PF00266">
    <property type="entry name" value="Aminotran_5"/>
    <property type="match status" value="1"/>
</dbReference>
<dbReference type="InterPro" id="IPR022278">
    <property type="entry name" value="Pser_aminoTfrase"/>
</dbReference>
<dbReference type="PANTHER" id="PTHR43247:SF1">
    <property type="entry name" value="PHOSPHOSERINE AMINOTRANSFERASE"/>
    <property type="match status" value="1"/>
</dbReference>
<proteinExistence type="inferred from homology"/>
<keyword evidence="12" id="KW-0963">Cytoplasm</keyword>
<dbReference type="Gene3D" id="3.90.1150.10">
    <property type="entry name" value="Aspartate Aminotransferase, domain 1"/>
    <property type="match status" value="1"/>
</dbReference>